<name>A0ABT5J6F1_RHOTP</name>
<keyword evidence="2" id="KW-1185">Reference proteome</keyword>
<dbReference type="Proteomes" id="UP001165652">
    <property type="component" value="Unassembled WGS sequence"/>
</dbReference>
<accession>A0ABT5J6F1</accession>
<reference evidence="1" key="2">
    <citation type="submission" date="2023-02" db="EMBL/GenBank/DDBJ databases">
        <authorList>
            <person name="Rayyan A."/>
            <person name="Meyer T."/>
            <person name="Kyndt J.A."/>
        </authorList>
    </citation>
    <scope>NUCLEOTIDE SEQUENCE</scope>
    <source>
        <strain evidence="1">DSM 9987</strain>
    </source>
</reference>
<evidence type="ECO:0000313" key="2">
    <source>
        <dbReference type="Proteomes" id="UP001165652"/>
    </source>
</evidence>
<gene>
    <name evidence="1" type="ORF">PQJ73_05690</name>
</gene>
<dbReference type="EMBL" id="JAQQLI010000005">
    <property type="protein sequence ID" value="MDC7785168.1"/>
    <property type="molecule type" value="Genomic_DNA"/>
</dbReference>
<reference evidence="1" key="1">
    <citation type="journal article" date="2023" name="Microbiol Resour">
        <title>Genome Sequences of Rhodoplanes serenus and Two Thermotolerant Strains, Rhodoplanes tepidamans and 'Rhodoplanes cryptolactis,' Further Refine the Genus.</title>
        <authorList>
            <person name="Rayyan A.A."/>
            <person name="Kyndt J.A."/>
        </authorList>
    </citation>
    <scope>NUCLEOTIDE SEQUENCE</scope>
    <source>
        <strain evidence="1">DSM 9987</strain>
    </source>
</reference>
<evidence type="ECO:0000313" key="1">
    <source>
        <dbReference type="EMBL" id="MDC7785168.1"/>
    </source>
</evidence>
<organism evidence="1 2">
    <name type="scientific">Rhodoplanes tepidamans</name>
    <name type="common">Rhodoplanes cryptolactis</name>
    <dbReference type="NCBI Taxonomy" id="200616"/>
    <lineage>
        <taxon>Bacteria</taxon>
        <taxon>Pseudomonadati</taxon>
        <taxon>Pseudomonadota</taxon>
        <taxon>Alphaproteobacteria</taxon>
        <taxon>Hyphomicrobiales</taxon>
        <taxon>Nitrobacteraceae</taxon>
        <taxon>Rhodoplanes</taxon>
    </lineage>
</organism>
<dbReference type="RefSeq" id="WP_272776014.1">
    <property type="nucleotide sequence ID" value="NZ_JAQQLI010000005.1"/>
</dbReference>
<proteinExistence type="predicted"/>
<protein>
    <submittedName>
        <fullName evidence="1">Uncharacterized protein</fullName>
    </submittedName>
</protein>
<comment type="caution">
    <text evidence="1">The sequence shown here is derived from an EMBL/GenBank/DDBJ whole genome shotgun (WGS) entry which is preliminary data.</text>
</comment>
<sequence>MAVPDLRSRLADLRAEYDARVDVLHLMRGAAPVALESDGGPRGIELVFSASGAPFGVTVIGYRRNGWDRTAPELADIVASHLEVPAEAALRTIAAAMA</sequence>